<dbReference type="GO" id="GO:0016887">
    <property type="term" value="F:ATP hydrolysis activity"/>
    <property type="evidence" value="ECO:0007669"/>
    <property type="project" value="InterPro"/>
</dbReference>
<evidence type="ECO:0000313" key="3">
    <source>
        <dbReference type="Proteomes" id="UP000256748"/>
    </source>
</evidence>
<name>A0A3E1BFL5_RHILT</name>
<dbReference type="SUPFAM" id="SSF52540">
    <property type="entry name" value="P-loop containing nucleoside triphosphate hydrolases"/>
    <property type="match status" value="1"/>
</dbReference>
<feature type="domain" description="ORC1/DEAH AAA+ ATPase" evidence="1">
    <location>
        <begin position="76"/>
        <end position="203"/>
    </location>
</feature>
<proteinExistence type="predicted"/>
<dbReference type="Proteomes" id="UP000256748">
    <property type="component" value="Unassembled WGS sequence"/>
</dbReference>
<organism evidence="2 3">
    <name type="scientific">Rhizobium leguminosarum bv. trifolii</name>
    <dbReference type="NCBI Taxonomy" id="386"/>
    <lineage>
        <taxon>Bacteria</taxon>
        <taxon>Pseudomonadati</taxon>
        <taxon>Pseudomonadota</taxon>
        <taxon>Alphaproteobacteria</taxon>
        <taxon>Hyphomicrobiales</taxon>
        <taxon>Rhizobiaceae</taxon>
        <taxon>Rhizobium/Agrobacterium group</taxon>
        <taxon>Rhizobium</taxon>
    </lineage>
</organism>
<comment type="caution">
    <text evidence="2">The sequence shown here is derived from an EMBL/GenBank/DDBJ whole genome shotgun (WGS) entry which is preliminary data.</text>
</comment>
<dbReference type="AlphaFoldDB" id="A0A3E1BFL5"/>
<dbReference type="InterPro" id="IPR049945">
    <property type="entry name" value="AAA_22"/>
</dbReference>
<evidence type="ECO:0000259" key="1">
    <source>
        <dbReference type="Pfam" id="PF13401"/>
    </source>
</evidence>
<gene>
    <name evidence="2" type="ORF">B5K10_17580</name>
</gene>
<accession>A0A3E1BFL5</accession>
<dbReference type="Pfam" id="PF13401">
    <property type="entry name" value="AAA_22"/>
    <property type="match status" value="1"/>
</dbReference>
<dbReference type="EMBL" id="NAOO01000019">
    <property type="protein sequence ID" value="RFB91124.1"/>
    <property type="molecule type" value="Genomic_DNA"/>
</dbReference>
<reference evidence="2 3" key="1">
    <citation type="submission" date="2017-03" db="EMBL/GenBank/DDBJ databases">
        <title>Genome analysis of Rhizobial strains effectives or ineffectives for nitrogen fixation isolated from bean seeds.</title>
        <authorList>
            <person name="Peralta H."/>
            <person name="Aguilar-Vera A."/>
            <person name="Mora Y."/>
            <person name="Vargas-Lagunas C."/>
            <person name="Girard L."/>
            <person name="Mora J."/>
        </authorList>
    </citation>
    <scope>NUCLEOTIDE SEQUENCE [LARGE SCALE GENOMIC DNA]</scope>
    <source>
        <strain evidence="2 3">CCGM5</strain>
    </source>
</reference>
<sequence>MTSNRAKPGKSMFHTATFMTPEARLAASRLPRLERQWMIENLLVEYKTFNEGLEFVRRAHNPYDDGAPVGGKLRGLLGESRVGKSWICQHYAAINPPIVAEDQELYKVVHMTISVRMTPLEFAQELNDLSGNPYSPMRGGWQSYVRRALLHLVEAGTELLILDDAQYLFFDRREDTIYDMFKLVKKILDTRVTNVLLVGEQRTDEFVQRMAPLKNRDYSAMPFKPLTSSAKDIEDFGKLLGSIDKRLPFAEPSGLRGLAEDMYRFSGGMVGIVMNIVQAAAAEGLNNNRSRILIEDFRYAVKTRVAVGDDYNYFGYKSR</sequence>
<dbReference type="InterPro" id="IPR027417">
    <property type="entry name" value="P-loop_NTPase"/>
</dbReference>
<protein>
    <recommendedName>
        <fullName evidence="1">ORC1/DEAH AAA+ ATPase domain-containing protein</fullName>
    </recommendedName>
</protein>
<evidence type="ECO:0000313" key="2">
    <source>
        <dbReference type="EMBL" id="RFB91124.1"/>
    </source>
</evidence>